<dbReference type="CTD" id="44679"/>
<dbReference type="PROSITE" id="PS51328">
    <property type="entry name" value="L_LECTIN_LIKE"/>
    <property type="match status" value="1"/>
</dbReference>
<protein>
    <submittedName>
        <fullName evidence="9">Protein ERGIC-53-like</fullName>
    </submittedName>
</protein>
<evidence type="ECO:0000256" key="4">
    <source>
        <dbReference type="ARBA" id="ARBA00022734"/>
    </source>
</evidence>
<evidence type="ECO:0000313" key="8">
    <source>
        <dbReference type="Proteomes" id="UP000515146"/>
    </source>
</evidence>
<keyword evidence="8" id="KW-1185">Reference proteome</keyword>
<dbReference type="InParanoid" id="A0A6P6XJG1"/>
<dbReference type="PANTHER" id="PTHR12223">
    <property type="entry name" value="VESICULAR MANNOSE-BINDING LECTIN"/>
    <property type="match status" value="1"/>
</dbReference>
<evidence type="ECO:0000256" key="6">
    <source>
        <dbReference type="ARBA" id="ARBA00023136"/>
    </source>
</evidence>
<keyword evidence="4" id="KW-0430">Lectin</keyword>
<evidence type="ECO:0000313" key="9">
    <source>
        <dbReference type="RefSeq" id="XP_027193680.1"/>
    </source>
</evidence>
<dbReference type="InterPro" id="IPR013320">
    <property type="entry name" value="ConA-like_dom_sf"/>
</dbReference>
<evidence type="ECO:0000256" key="1">
    <source>
        <dbReference type="ARBA" id="ARBA00004151"/>
    </source>
</evidence>
<dbReference type="GO" id="GO:0005789">
    <property type="term" value="C:endoplasmic reticulum membrane"/>
    <property type="evidence" value="ECO:0007669"/>
    <property type="project" value="TreeGrafter"/>
</dbReference>
<keyword evidence="7" id="KW-1015">Disulfide bond</keyword>
<dbReference type="KEGG" id="dpte:113788428"/>
<dbReference type="GO" id="GO:0005537">
    <property type="term" value="F:D-mannose binding"/>
    <property type="evidence" value="ECO:0007669"/>
    <property type="project" value="TreeGrafter"/>
</dbReference>
<dbReference type="SUPFAM" id="SSF49899">
    <property type="entry name" value="Concanavalin A-like lectins/glucanases"/>
    <property type="match status" value="1"/>
</dbReference>
<dbReference type="GeneID" id="113788428"/>
<keyword evidence="6" id="KW-0472">Membrane</keyword>
<dbReference type="PANTHER" id="PTHR12223:SF28">
    <property type="entry name" value="LECTIN, MANNOSE BINDING 1 LIKE"/>
    <property type="match status" value="1"/>
</dbReference>
<dbReference type="GO" id="GO:0000139">
    <property type="term" value="C:Golgi membrane"/>
    <property type="evidence" value="ECO:0007669"/>
    <property type="project" value="TreeGrafter"/>
</dbReference>
<dbReference type="InterPro" id="IPR051136">
    <property type="entry name" value="Intracellular_Lectin-GPT"/>
</dbReference>
<dbReference type="GO" id="GO:0030134">
    <property type="term" value="C:COPII-coated ER to Golgi transport vesicle"/>
    <property type="evidence" value="ECO:0007669"/>
    <property type="project" value="TreeGrafter"/>
</dbReference>
<reference evidence="9" key="1">
    <citation type="submission" date="2025-08" db="UniProtKB">
        <authorList>
            <consortium name="RefSeq"/>
        </authorList>
    </citation>
    <scope>IDENTIFICATION</scope>
    <source>
        <strain evidence="9">Airmid</strain>
    </source>
</reference>
<accession>A0A6P6XJG1</accession>
<proteinExistence type="predicted"/>
<dbReference type="FunCoup" id="A0A6P6XJG1">
    <property type="interactions" value="1556"/>
</dbReference>
<dbReference type="Gene3D" id="2.60.120.200">
    <property type="match status" value="1"/>
</dbReference>
<evidence type="ECO:0000256" key="3">
    <source>
        <dbReference type="ARBA" id="ARBA00022729"/>
    </source>
</evidence>
<organism evidence="8 9">
    <name type="scientific">Dermatophagoides pteronyssinus</name>
    <name type="common">European house dust mite</name>
    <dbReference type="NCBI Taxonomy" id="6956"/>
    <lineage>
        <taxon>Eukaryota</taxon>
        <taxon>Metazoa</taxon>
        <taxon>Ecdysozoa</taxon>
        <taxon>Arthropoda</taxon>
        <taxon>Chelicerata</taxon>
        <taxon>Arachnida</taxon>
        <taxon>Acari</taxon>
        <taxon>Acariformes</taxon>
        <taxon>Sarcoptiformes</taxon>
        <taxon>Astigmata</taxon>
        <taxon>Psoroptidia</taxon>
        <taxon>Analgoidea</taxon>
        <taxon>Pyroglyphidae</taxon>
        <taxon>Dermatophagoidinae</taxon>
        <taxon>Dermatophagoides</taxon>
    </lineage>
</organism>
<dbReference type="GO" id="GO:0033116">
    <property type="term" value="C:endoplasmic reticulum-Golgi intermediate compartment membrane"/>
    <property type="evidence" value="ECO:0007669"/>
    <property type="project" value="UniProtKB-SubCell"/>
</dbReference>
<comment type="subcellular location">
    <subcellularLocation>
        <location evidence="1">Endoplasmic reticulum-Golgi intermediate compartment membrane</location>
        <topology evidence="1">Single-pass type I membrane protein</topology>
    </subcellularLocation>
</comment>
<keyword evidence="3" id="KW-0732">Signal</keyword>
<name>A0A6P6XJG1_DERPT</name>
<dbReference type="Proteomes" id="UP000515146">
    <property type="component" value="Unplaced"/>
</dbReference>
<gene>
    <name evidence="9" type="primary">LOC113788428</name>
</gene>
<evidence type="ECO:0000256" key="7">
    <source>
        <dbReference type="ARBA" id="ARBA00023157"/>
    </source>
</evidence>
<keyword evidence="5" id="KW-1133">Transmembrane helix</keyword>
<evidence type="ECO:0000256" key="2">
    <source>
        <dbReference type="ARBA" id="ARBA00022692"/>
    </source>
</evidence>
<dbReference type="Pfam" id="PF03388">
    <property type="entry name" value="Lectin_leg-like"/>
    <property type="match status" value="1"/>
</dbReference>
<dbReference type="OrthoDB" id="10265193at2759"/>
<keyword evidence="2" id="KW-0812">Transmembrane</keyword>
<dbReference type="FunFam" id="2.60.120.200:FF:000028">
    <property type="entry name" value="Blast:Protein ERGIC-53"/>
    <property type="match status" value="1"/>
</dbReference>
<evidence type="ECO:0000256" key="5">
    <source>
        <dbReference type="ARBA" id="ARBA00022989"/>
    </source>
</evidence>
<dbReference type="AlphaFoldDB" id="A0A6P6XJG1"/>
<dbReference type="OMA" id="FRAKIRY"/>
<dbReference type="InterPro" id="IPR005052">
    <property type="entry name" value="Lectin_leg"/>
</dbReference>
<dbReference type="CDD" id="cd06902">
    <property type="entry name" value="lectin_ERGIC-53_ERGL"/>
    <property type="match status" value="1"/>
</dbReference>
<sequence length="538" mass="61240">MYKISIYTVLLLLFMVVQQLESNYQDANIPQHRRFEYKYSFKGPYLAQKDGTVPFWEYSGNAIASEELVRITPSLHSKKGQLWSKSLTTFDWWEVDLIFRVTGKGRIGADGLAFWYTDRKYPEGPVFGSSDHWNGLAIFFDSFDNDGKGNNPYVMAMLNDGTKTYDHNSDGISQQLQGCLRDFRNKPYPVRAKIEYYRNVLSVMIHSGNTNNDDDYELCFRVENVFLPQYGHFGITAATGGLADDHDVLKFLTYSIDAKPANNAQQQPGQQGPGLSEADKQRFNKEYEIYKEKLERQREEYLKAHPDEARKLELESEKAVDADFDFSVKELRQIFDGQSEVYEHVKLMSRKLDEIIGRQERALSMISNLHSIGGGAIPQQTGGGVPQIPANLPISRPEVETLLGVQRELIQNSREIKVLVQHTQQQQQQHGQVPVQHQQAVGSQDSGNQQLALLQQLLNEVRENMNVVRREFGTLTTRLASIGGGGHASPQQQQQTQSAQQSCISTFSFISFLSIHLLMIFGALYYFSGRDQQSKKFY</sequence>
<dbReference type="RefSeq" id="XP_027193680.1">
    <property type="nucleotide sequence ID" value="XM_027337879.1"/>
</dbReference>
<dbReference type="GO" id="GO:0006888">
    <property type="term" value="P:endoplasmic reticulum to Golgi vesicle-mediated transport"/>
    <property type="evidence" value="ECO:0007669"/>
    <property type="project" value="TreeGrafter"/>
</dbReference>